<dbReference type="PANTHER" id="PTHR37167">
    <property type="entry name" value="1,4-DIHYDROXY-6-NAPHTOATE SYNTHASE"/>
    <property type="match status" value="1"/>
</dbReference>
<dbReference type="Gene3D" id="3.40.190.10">
    <property type="entry name" value="Periplasmic binding protein-like II"/>
    <property type="match status" value="2"/>
</dbReference>
<feature type="binding site" evidence="4">
    <location>
        <begin position="109"/>
        <end position="110"/>
    </location>
    <ligand>
        <name>substrate</name>
    </ligand>
</feature>
<dbReference type="Pfam" id="PF02621">
    <property type="entry name" value="VitK2_biosynth"/>
    <property type="match status" value="1"/>
</dbReference>
<dbReference type="UniPathway" id="UPA00079"/>
<dbReference type="GO" id="GO:0016830">
    <property type="term" value="F:carbon-carbon lyase activity"/>
    <property type="evidence" value="ECO:0007669"/>
    <property type="project" value="UniProtKB-UniRule"/>
</dbReference>
<comment type="pathway">
    <text evidence="1 4">Quinol/quinone metabolism; menaquinone biosynthesis.</text>
</comment>
<evidence type="ECO:0000313" key="6">
    <source>
        <dbReference type="Proteomes" id="UP000614424"/>
    </source>
</evidence>
<proteinExistence type="inferred from homology"/>
<dbReference type="EC" id="4.1.99.29" evidence="4"/>
<comment type="similarity">
    <text evidence="4">Belongs to the MqnA/MqnD family. MqnD subfamily.</text>
</comment>
<gene>
    <name evidence="4" type="primary">mqnD</name>
    <name evidence="5" type="ORF">H8E41_12350</name>
</gene>
<evidence type="ECO:0000256" key="1">
    <source>
        <dbReference type="ARBA" id="ARBA00004863"/>
    </source>
</evidence>
<feature type="active site" description="Proton acceptor" evidence="4">
    <location>
        <position position="148"/>
    </location>
</feature>
<dbReference type="CDD" id="cd13635">
    <property type="entry name" value="PBP2_Ttha1568_Mqnd"/>
    <property type="match status" value="1"/>
</dbReference>
<dbReference type="InterPro" id="IPR030869">
    <property type="entry name" value="MqnD"/>
</dbReference>
<organism evidence="5 6">
    <name type="scientific">Candidatus Desulfobia pelagia</name>
    <dbReference type="NCBI Taxonomy" id="2841692"/>
    <lineage>
        <taxon>Bacteria</taxon>
        <taxon>Pseudomonadati</taxon>
        <taxon>Thermodesulfobacteriota</taxon>
        <taxon>Desulfobulbia</taxon>
        <taxon>Desulfobulbales</taxon>
        <taxon>Desulfobulbaceae</taxon>
        <taxon>Candidatus Desulfobia</taxon>
    </lineage>
</organism>
<dbReference type="SUPFAM" id="SSF53850">
    <property type="entry name" value="Periplasmic binding protein-like II"/>
    <property type="match status" value="1"/>
</dbReference>
<dbReference type="Proteomes" id="UP000614424">
    <property type="component" value="Unassembled WGS sequence"/>
</dbReference>
<dbReference type="AlphaFoldDB" id="A0A8J6NFB7"/>
<keyword evidence="2 4" id="KW-0474">Menaquinone biosynthesis</keyword>
<dbReference type="EMBL" id="JACNJZ010000176">
    <property type="protein sequence ID" value="MBC8318687.1"/>
    <property type="molecule type" value="Genomic_DNA"/>
</dbReference>
<evidence type="ECO:0000256" key="4">
    <source>
        <dbReference type="HAMAP-Rule" id="MF_00996"/>
    </source>
</evidence>
<dbReference type="GO" id="GO:0009234">
    <property type="term" value="P:menaquinone biosynthetic process"/>
    <property type="evidence" value="ECO:0007669"/>
    <property type="project" value="UniProtKB-UniRule"/>
</dbReference>
<keyword evidence="3 4" id="KW-0456">Lyase</keyword>
<comment type="function">
    <text evidence="4">Catalyzes the conversion of cyclic dehypoxanthine futalosine (cyclic DHFL) into 1,4-dihydroxy-6-naphthoate, a step in the biosynthesis of menaquinone (MK, vitamin K2).</text>
</comment>
<comment type="catalytic activity">
    <reaction evidence="4">
        <text>cyclic dehypoxanthinylfutalosinate = 1,4-dihydroxy-6-naphthoate + dihydroxyacetone</text>
        <dbReference type="Rhea" id="RHEA:33087"/>
        <dbReference type="ChEBI" id="CHEBI:16016"/>
        <dbReference type="ChEBI" id="CHEBI:64254"/>
        <dbReference type="ChEBI" id="CHEBI:64270"/>
        <dbReference type="EC" id="4.1.99.29"/>
    </reaction>
</comment>
<name>A0A8J6NFB7_9BACT</name>
<dbReference type="HAMAP" id="MF_00996">
    <property type="entry name" value="MqnD"/>
    <property type="match status" value="1"/>
</dbReference>
<evidence type="ECO:0000313" key="5">
    <source>
        <dbReference type="EMBL" id="MBC8318687.1"/>
    </source>
</evidence>
<dbReference type="PANTHER" id="PTHR37167:SF1">
    <property type="entry name" value="1,4-DIHYDROXY-6-NAPHTOATE SYNTHASE"/>
    <property type="match status" value="1"/>
</dbReference>
<accession>A0A8J6NFB7</accession>
<evidence type="ECO:0000256" key="3">
    <source>
        <dbReference type="ARBA" id="ARBA00023239"/>
    </source>
</evidence>
<reference evidence="5 6" key="1">
    <citation type="submission" date="2020-08" db="EMBL/GenBank/DDBJ databases">
        <title>Bridging the membrane lipid divide: bacteria of the FCB group superphylum have the potential to synthesize archaeal ether lipids.</title>
        <authorList>
            <person name="Villanueva L."/>
            <person name="Von Meijenfeldt F.A.B."/>
            <person name="Westbye A.B."/>
            <person name="Yadav S."/>
            <person name="Hopmans E.C."/>
            <person name="Dutilh B.E."/>
            <person name="Sinninghe Damste J.S."/>
        </authorList>
    </citation>
    <scope>NUCLEOTIDE SEQUENCE [LARGE SCALE GENOMIC DNA]</scope>
    <source>
        <strain evidence="5">NIOZ-UU47</strain>
    </source>
</reference>
<dbReference type="InterPro" id="IPR003773">
    <property type="entry name" value="Menaquinone_biosynth"/>
</dbReference>
<evidence type="ECO:0000256" key="2">
    <source>
        <dbReference type="ARBA" id="ARBA00022428"/>
    </source>
</evidence>
<feature type="binding site" evidence="4">
    <location>
        <begin position="55"/>
        <end position="57"/>
    </location>
    <ligand>
        <name>substrate</name>
    </ligand>
</feature>
<sequence>MLTLGFSPCPNDTFIFHALVHGLAGYDCPVFSPPELEDVETLNEWALKGRLDVTKISLHAFGHVMDKYVLLRSGSALGRGCGPLIVARKSLMKEDLSDIRIAIPGAYTTAAMLLKLYAPSCRNLIVKRFDEIMPSIAGGEVDAGVIIHESRFTYQEHGLICVEDLGNWWENETGQPIPLGGIAARRDLGDDVIQQIERCVRNSVRHAFANPHNSTEYTRKYAQELDEMVIGNHINLYVNSFSEDLGEVGMAAISEFLSRGKKAGIFTGSLKELSSNVFSNAGNVS</sequence>
<comment type="caution">
    <text evidence="5">The sequence shown here is derived from an EMBL/GenBank/DDBJ whole genome shotgun (WGS) entry which is preliminary data.</text>
</comment>
<protein>
    <recommendedName>
        <fullName evidence="4">1,4-dihydroxy-6-naphtoate synthase</fullName>
        <ecNumber evidence="4">4.1.99.29</ecNumber>
    </recommendedName>
    <alternativeName>
        <fullName evidence="4">Menaquinone biosynthetic enzyme MqnD</fullName>
    </alternativeName>
</protein>